<organism evidence="1">
    <name type="scientific">Chromera velia CCMP2878</name>
    <dbReference type="NCBI Taxonomy" id="1169474"/>
    <lineage>
        <taxon>Eukaryota</taxon>
        <taxon>Sar</taxon>
        <taxon>Alveolata</taxon>
        <taxon>Colpodellida</taxon>
        <taxon>Chromeraceae</taxon>
        <taxon>Chromera</taxon>
    </lineage>
</organism>
<name>A0A0G4HW17_9ALVE</name>
<proteinExistence type="predicted"/>
<protein>
    <submittedName>
        <fullName evidence="1">Uncharacterized protein</fullName>
    </submittedName>
</protein>
<dbReference type="AlphaFoldDB" id="A0A0G4HW17"/>
<sequence>MKPPLALTSVDLTECELQLIHSCGFSQDQSRILVCALSKCPAVIDVLRWEEKEEGKKKILKVILELITSKLSVTDQKRLRDQQRIKDIQAEIDKHLETLVNMRSLREAFLPLHERVCSPFHPGWYRGDVWAIRV</sequence>
<reference evidence="1" key="1">
    <citation type="submission" date="2014-11" db="EMBL/GenBank/DDBJ databases">
        <authorList>
            <person name="Otto D Thomas"/>
            <person name="Naeem Raeece"/>
        </authorList>
    </citation>
    <scope>NUCLEOTIDE SEQUENCE</scope>
</reference>
<dbReference type="EMBL" id="CDMZ01004089">
    <property type="protein sequence ID" value="CEM48605.1"/>
    <property type="molecule type" value="Genomic_DNA"/>
</dbReference>
<feature type="non-terminal residue" evidence="1">
    <location>
        <position position="134"/>
    </location>
</feature>
<evidence type="ECO:0000313" key="1">
    <source>
        <dbReference type="EMBL" id="CEM48605.1"/>
    </source>
</evidence>
<accession>A0A0G4HW17</accession>
<gene>
    <name evidence="1" type="ORF">Cvel_8930</name>
</gene>